<name>A0A9P4UR43_9PEZI</name>
<comment type="caution">
    <text evidence="2">The sequence shown here is derived from an EMBL/GenBank/DDBJ whole genome shotgun (WGS) entry which is preliminary data.</text>
</comment>
<proteinExistence type="predicted"/>
<keyword evidence="1" id="KW-0812">Transmembrane</keyword>
<sequence>MSSFTNMAAEAAQQLIKRGKNGNNTDNTNLPNGAIIVLVLVGAGFLVLCGWAVTRHFYADIGGPASNHLADGFSQAQYMRDVRLRNQEIIEAEAGHYGGGPKRPVMRERETQMSMQRKLDVLEDSALLTKLDKRRYM</sequence>
<evidence type="ECO:0000313" key="3">
    <source>
        <dbReference type="Proteomes" id="UP000799441"/>
    </source>
</evidence>
<reference evidence="2" key="1">
    <citation type="journal article" date="2020" name="Stud. Mycol.">
        <title>101 Dothideomycetes genomes: a test case for predicting lifestyles and emergence of pathogens.</title>
        <authorList>
            <person name="Haridas S."/>
            <person name="Albert R."/>
            <person name="Binder M."/>
            <person name="Bloem J."/>
            <person name="Labutti K."/>
            <person name="Salamov A."/>
            <person name="Andreopoulos B."/>
            <person name="Baker S."/>
            <person name="Barry K."/>
            <person name="Bills G."/>
            <person name="Bluhm B."/>
            <person name="Cannon C."/>
            <person name="Castanera R."/>
            <person name="Culley D."/>
            <person name="Daum C."/>
            <person name="Ezra D."/>
            <person name="Gonzalez J."/>
            <person name="Henrissat B."/>
            <person name="Kuo A."/>
            <person name="Liang C."/>
            <person name="Lipzen A."/>
            <person name="Lutzoni F."/>
            <person name="Magnuson J."/>
            <person name="Mondo S."/>
            <person name="Nolan M."/>
            <person name="Ohm R."/>
            <person name="Pangilinan J."/>
            <person name="Park H.-J."/>
            <person name="Ramirez L."/>
            <person name="Alfaro M."/>
            <person name="Sun H."/>
            <person name="Tritt A."/>
            <person name="Yoshinaga Y."/>
            <person name="Zwiers L.-H."/>
            <person name="Turgeon B."/>
            <person name="Goodwin S."/>
            <person name="Spatafora J."/>
            <person name="Crous P."/>
            <person name="Grigoriev I."/>
        </authorList>
    </citation>
    <scope>NUCLEOTIDE SEQUENCE</scope>
    <source>
        <strain evidence="2">CBS 116435</strain>
    </source>
</reference>
<keyword evidence="1" id="KW-1133">Transmembrane helix</keyword>
<dbReference type="EMBL" id="MU003788">
    <property type="protein sequence ID" value="KAF2721695.1"/>
    <property type="molecule type" value="Genomic_DNA"/>
</dbReference>
<accession>A0A9P4UR43</accession>
<protein>
    <submittedName>
        <fullName evidence="2">Uncharacterized protein</fullName>
    </submittedName>
</protein>
<gene>
    <name evidence="2" type="ORF">K431DRAFT_66313</name>
</gene>
<dbReference type="OrthoDB" id="3641893at2759"/>
<keyword evidence="1" id="KW-0472">Membrane</keyword>
<evidence type="ECO:0000256" key="1">
    <source>
        <dbReference type="SAM" id="Phobius"/>
    </source>
</evidence>
<dbReference type="Proteomes" id="UP000799441">
    <property type="component" value="Unassembled WGS sequence"/>
</dbReference>
<keyword evidence="3" id="KW-1185">Reference proteome</keyword>
<evidence type="ECO:0000313" key="2">
    <source>
        <dbReference type="EMBL" id="KAF2721695.1"/>
    </source>
</evidence>
<organism evidence="2 3">
    <name type="scientific">Polychaeton citri CBS 116435</name>
    <dbReference type="NCBI Taxonomy" id="1314669"/>
    <lineage>
        <taxon>Eukaryota</taxon>
        <taxon>Fungi</taxon>
        <taxon>Dikarya</taxon>
        <taxon>Ascomycota</taxon>
        <taxon>Pezizomycotina</taxon>
        <taxon>Dothideomycetes</taxon>
        <taxon>Dothideomycetidae</taxon>
        <taxon>Capnodiales</taxon>
        <taxon>Capnodiaceae</taxon>
        <taxon>Polychaeton</taxon>
    </lineage>
</organism>
<dbReference type="AlphaFoldDB" id="A0A9P4UR43"/>
<feature type="transmembrane region" description="Helical" evidence="1">
    <location>
        <begin position="33"/>
        <end position="53"/>
    </location>
</feature>